<reference evidence="13 14" key="1">
    <citation type="submission" date="2021-06" db="EMBL/GenBank/DDBJ databases">
        <title>Caerostris darwini draft genome.</title>
        <authorList>
            <person name="Kono N."/>
            <person name="Arakawa K."/>
        </authorList>
    </citation>
    <scope>NUCLEOTIDE SEQUENCE [LARGE SCALE GENOMIC DNA]</scope>
</reference>
<evidence type="ECO:0000256" key="4">
    <source>
        <dbReference type="ARBA" id="ARBA00022692"/>
    </source>
</evidence>
<dbReference type="GO" id="GO:0016020">
    <property type="term" value="C:membrane"/>
    <property type="evidence" value="ECO:0007669"/>
    <property type="project" value="UniProtKB-SubCell"/>
</dbReference>
<comment type="function">
    <text evidence="10">Component of the transition zone in primary cilia. Required for ciliogenesis.</text>
</comment>
<gene>
    <name evidence="13" type="primary">AVEN_144111_1</name>
    <name evidence="13" type="ORF">CDAR_3641</name>
</gene>
<name>A0AAV4PBS2_9ARAC</name>
<feature type="region of interest" description="Disordered" evidence="11">
    <location>
        <begin position="1"/>
        <end position="63"/>
    </location>
</feature>
<organism evidence="13 14">
    <name type="scientific">Caerostris darwini</name>
    <dbReference type="NCBI Taxonomy" id="1538125"/>
    <lineage>
        <taxon>Eukaryota</taxon>
        <taxon>Metazoa</taxon>
        <taxon>Ecdysozoa</taxon>
        <taxon>Arthropoda</taxon>
        <taxon>Chelicerata</taxon>
        <taxon>Arachnida</taxon>
        <taxon>Araneae</taxon>
        <taxon>Araneomorphae</taxon>
        <taxon>Entelegynae</taxon>
        <taxon>Araneoidea</taxon>
        <taxon>Araneidae</taxon>
        <taxon>Caerostris</taxon>
    </lineage>
</organism>
<evidence type="ECO:0000256" key="8">
    <source>
        <dbReference type="ARBA" id="ARBA00023136"/>
    </source>
</evidence>
<dbReference type="InterPro" id="IPR029409">
    <property type="entry name" value="TMEM237"/>
</dbReference>
<evidence type="ECO:0000256" key="1">
    <source>
        <dbReference type="ARBA" id="ARBA00004138"/>
    </source>
</evidence>
<comment type="subcellular location">
    <subcellularLocation>
        <location evidence="1">Cell projection</location>
        <location evidence="1">Cilium</location>
    </subcellularLocation>
    <subcellularLocation>
        <location evidence="2">Membrane</location>
        <topology evidence="2">Multi-pass membrane protein</topology>
    </subcellularLocation>
</comment>
<keyword evidence="5" id="KW-0970">Cilium biogenesis/degradation</keyword>
<keyword evidence="4 12" id="KW-0812">Transmembrane</keyword>
<keyword evidence="9" id="KW-0966">Cell projection</keyword>
<protein>
    <submittedName>
        <fullName evidence="13">Uncharacterized protein</fullName>
    </submittedName>
</protein>
<comment type="similarity">
    <text evidence="3">Belongs to the TMEM237 family.</text>
</comment>
<sequence>MSSTSIARQNRRKRQKQLPALPNTESPVPHGILSTSTSNPSVNNSRLYENSLSSESEQVNQETNVNDSGYNVNIIDGNGSLSDTTGCSYIKCDVSSRPVGKVFIEDERGFRAVDPNQLFQTFNNDISQETELKTESAIDLGYKSARYFHNFSFLCHGLLGGMSFMEALFLIHLITATEQEESLKHFQFLSQPIHNLFNFLCIICCVSAFDKYDIGNSKEFFKYLKKCKLKCIIIIIYPICLVLSFSTANVDEKLCLPNENSTIFDSFKIEDAENELFYWKTLSISKCVGALLAWLIISLEPNQNLFLRHLNNVLQNNRLNAK</sequence>
<feature type="transmembrane region" description="Helical" evidence="12">
    <location>
        <begin position="153"/>
        <end position="173"/>
    </location>
</feature>
<evidence type="ECO:0000256" key="7">
    <source>
        <dbReference type="ARBA" id="ARBA00023069"/>
    </source>
</evidence>
<evidence type="ECO:0000256" key="6">
    <source>
        <dbReference type="ARBA" id="ARBA00022989"/>
    </source>
</evidence>
<dbReference type="AlphaFoldDB" id="A0AAV4PBS2"/>
<proteinExistence type="inferred from homology"/>
<dbReference type="GO" id="GO:0035869">
    <property type="term" value="C:ciliary transition zone"/>
    <property type="evidence" value="ECO:0007669"/>
    <property type="project" value="TreeGrafter"/>
</dbReference>
<feature type="compositionally biased region" description="Polar residues" evidence="11">
    <location>
        <begin position="46"/>
        <end position="63"/>
    </location>
</feature>
<evidence type="ECO:0000256" key="2">
    <source>
        <dbReference type="ARBA" id="ARBA00004141"/>
    </source>
</evidence>
<keyword evidence="7" id="KW-0969">Cilium</keyword>
<evidence type="ECO:0000256" key="5">
    <source>
        <dbReference type="ARBA" id="ARBA00022794"/>
    </source>
</evidence>
<feature type="transmembrane region" description="Helical" evidence="12">
    <location>
        <begin position="231"/>
        <end position="250"/>
    </location>
</feature>
<evidence type="ECO:0000256" key="3">
    <source>
        <dbReference type="ARBA" id="ARBA00008783"/>
    </source>
</evidence>
<evidence type="ECO:0000256" key="9">
    <source>
        <dbReference type="ARBA" id="ARBA00023273"/>
    </source>
</evidence>
<evidence type="ECO:0000256" key="10">
    <source>
        <dbReference type="ARBA" id="ARBA00025631"/>
    </source>
</evidence>
<evidence type="ECO:0000256" key="12">
    <source>
        <dbReference type="SAM" id="Phobius"/>
    </source>
</evidence>
<feature type="transmembrane region" description="Helical" evidence="12">
    <location>
        <begin position="277"/>
        <end position="299"/>
    </location>
</feature>
<feature type="transmembrane region" description="Helical" evidence="12">
    <location>
        <begin position="193"/>
        <end position="210"/>
    </location>
</feature>
<dbReference type="EMBL" id="BPLQ01002624">
    <property type="protein sequence ID" value="GIX94645.1"/>
    <property type="molecule type" value="Genomic_DNA"/>
</dbReference>
<keyword evidence="8 12" id="KW-0472">Membrane</keyword>
<dbReference type="GO" id="GO:0060271">
    <property type="term" value="P:cilium assembly"/>
    <property type="evidence" value="ECO:0007669"/>
    <property type="project" value="TreeGrafter"/>
</dbReference>
<feature type="compositionally biased region" description="Low complexity" evidence="11">
    <location>
        <begin position="34"/>
        <end position="45"/>
    </location>
</feature>
<evidence type="ECO:0000313" key="14">
    <source>
        <dbReference type="Proteomes" id="UP001054837"/>
    </source>
</evidence>
<dbReference type="Proteomes" id="UP001054837">
    <property type="component" value="Unassembled WGS sequence"/>
</dbReference>
<dbReference type="Pfam" id="PF15383">
    <property type="entry name" value="TMEM237"/>
    <property type="match status" value="1"/>
</dbReference>
<evidence type="ECO:0000313" key="13">
    <source>
        <dbReference type="EMBL" id="GIX94645.1"/>
    </source>
</evidence>
<comment type="caution">
    <text evidence="13">The sequence shown here is derived from an EMBL/GenBank/DDBJ whole genome shotgun (WGS) entry which is preliminary data.</text>
</comment>
<keyword evidence="6 12" id="KW-1133">Transmembrane helix</keyword>
<evidence type="ECO:0000256" key="11">
    <source>
        <dbReference type="SAM" id="MobiDB-lite"/>
    </source>
</evidence>
<dbReference type="PANTHER" id="PTHR28388">
    <property type="entry name" value="TRANSMEMBRANE PROTEIN 237"/>
    <property type="match status" value="1"/>
</dbReference>
<keyword evidence="14" id="KW-1185">Reference proteome</keyword>
<dbReference type="PANTHER" id="PTHR28388:SF1">
    <property type="entry name" value="TRANSMEMBRANE PROTEIN 237"/>
    <property type="match status" value="1"/>
</dbReference>
<accession>A0AAV4PBS2</accession>